<comment type="similarity">
    <text evidence="1">Belongs to the RutC family.</text>
</comment>
<sequence length="125" mass="13916">MQMVSTPYSRQSKGHYSPAVIHGDLAYISGQLPINYAAGETLPEGGIEEQTRVALKNLDDVLKQCRSSKQQVLKTTVYIADITYWQVVNEIYGGFFGNHKPSRTIVPTNTLHFNALIEIDAIAYV</sequence>
<dbReference type="AlphaFoldDB" id="A0A1I4LET2"/>
<reference evidence="3" key="1">
    <citation type="submission" date="2016-10" db="EMBL/GenBank/DDBJ databases">
        <authorList>
            <person name="Varghese N."/>
            <person name="Submissions S."/>
        </authorList>
    </citation>
    <scope>NUCLEOTIDE SEQUENCE [LARGE SCALE GENOMIC DNA]</scope>
    <source>
        <strain evidence="3">DSM 13327</strain>
    </source>
</reference>
<dbReference type="GO" id="GO:0005829">
    <property type="term" value="C:cytosol"/>
    <property type="evidence" value="ECO:0007669"/>
    <property type="project" value="TreeGrafter"/>
</dbReference>
<dbReference type="InterPro" id="IPR006175">
    <property type="entry name" value="YjgF/YER057c/UK114"/>
</dbReference>
<dbReference type="OrthoDB" id="9803101at2"/>
<keyword evidence="3" id="KW-1185">Reference proteome</keyword>
<evidence type="ECO:0000313" key="2">
    <source>
        <dbReference type="EMBL" id="SFL89545.1"/>
    </source>
</evidence>
<evidence type="ECO:0000256" key="1">
    <source>
        <dbReference type="ARBA" id="ARBA00010552"/>
    </source>
</evidence>
<organism evidence="2 3">
    <name type="scientific">Pelosinus propionicus DSM 13327</name>
    <dbReference type="NCBI Taxonomy" id="1123291"/>
    <lineage>
        <taxon>Bacteria</taxon>
        <taxon>Bacillati</taxon>
        <taxon>Bacillota</taxon>
        <taxon>Negativicutes</taxon>
        <taxon>Selenomonadales</taxon>
        <taxon>Sporomusaceae</taxon>
        <taxon>Pelosinus</taxon>
    </lineage>
</organism>
<dbReference type="InterPro" id="IPR035959">
    <property type="entry name" value="RutC-like_sf"/>
</dbReference>
<dbReference type="CDD" id="cd00448">
    <property type="entry name" value="YjgF_YER057c_UK114_family"/>
    <property type="match status" value="1"/>
</dbReference>
<proteinExistence type="inferred from homology"/>
<protein>
    <submittedName>
        <fullName evidence="2">2-iminobutanoate/2-iminopropanoate deaminase</fullName>
    </submittedName>
</protein>
<dbReference type="Gene3D" id="3.30.1330.40">
    <property type="entry name" value="RutC-like"/>
    <property type="match status" value="1"/>
</dbReference>
<dbReference type="GO" id="GO:0019239">
    <property type="term" value="F:deaminase activity"/>
    <property type="evidence" value="ECO:0007669"/>
    <property type="project" value="TreeGrafter"/>
</dbReference>
<dbReference type="EMBL" id="FOTS01000024">
    <property type="protein sequence ID" value="SFL89545.1"/>
    <property type="molecule type" value="Genomic_DNA"/>
</dbReference>
<evidence type="ECO:0000313" key="3">
    <source>
        <dbReference type="Proteomes" id="UP000199520"/>
    </source>
</evidence>
<dbReference type="Proteomes" id="UP000199520">
    <property type="component" value="Unassembled WGS sequence"/>
</dbReference>
<dbReference type="Pfam" id="PF01042">
    <property type="entry name" value="Ribonuc_L-PSP"/>
    <property type="match status" value="1"/>
</dbReference>
<dbReference type="FunFam" id="3.30.1330.40:FF:000001">
    <property type="entry name" value="L-PSP family endoribonuclease"/>
    <property type="match status" value="1"/>
</dbReference>
<name>A0A1I4LET2_9FIRM</name>
<dbReference type="PANTHER" id="PTHR11803">
    <property type="entry name" value="2-IMINOBUTANOATE/2-IMINOPROPANOATE DEAMINASE RIDA"/>
    <property type="match status" value="1"/>
</dbReference>
<dbReference type="STRING" id="1123291.SAMN04490355_102437"/>
<dbReference type="PANTHER" id="PTHR11803:SF39">
    <property type="entry name" value="2-IMINOBUTANOATE_2-IMINOPROPANOATE DEAMINASE"/>
    <property type="match status" value="1"/>
</dbReference>
<gene>
    <name evidence="2" type="ORF">SAMN04490355_102437</name>
</gene>
<accession>A0A1I4LET2</accession>
<dbReference type="SUPFAM" id="SSF55298">
    <property type="entry name" value="YjgF-like"/>
    <property type="match status" value="1"/>
</dbReference>
<dbReference type="RefSeq" id="WP_090938353.1">
    <property type="nucleotide sequence ID" value="NZ_FOTS01000024.1"/>
</dbReference>